<dbReference type="RefSeq" id="WP_145094463.1">
    <property type="nucleotide sequence ID" value="NZ_CP036274.1"/>
</dbReference>
<keyword evidence="8 13" id="KW-0238">DNA-binding</keyword>
<evidence type="ECO:0000313" key="17">
    <source>
        <dbReference type="Proteomes" id="UP000315017"/>
    </source>
</evidence>
<dbReference type="SUPFAM" id="SSF48024">
    <property type="entry name" value="N-terminal domain of DnaB helicase"/>
    <property type="match status" value="1"/>
</dbReference>
<dbReference type="PROSITE" id="PS51199">
    <property type="entry name" value="SF4_HELICASE"/>
    <property type="match status" value="1"/>
</dbReference>
<keyword evidence="9" id="KW-0413">Isomerase</keyword>
<dbReference type="GO" id="GO:1990077">
    <property type="term" value="C:primosome complex"/>
    <property type="evidence" value="ECO:0007669"/>
    <property type="project" value="UniProtKB-UniRule"/>
</dbReference>
<dbReference type="AlphaFoldDB" id="A0A517YI61"/>
<keyword evidence="5 13" id="KW-0378">Hydrolase</keyword>
<evidence type="ECO:0000256" key="1">
    <source>
        <dbReference type="ARBA" id="ARBA00008428"/>
    </source>
</evidence>
<dbReference type="Pfam" id="PF03796">
    <property type="entry name" value="DnaB_C"/>
    <property type="match status" value="1"/>
</dbReference>
<comment type="similarity">
    <text evidence="1 13">Belongs to the helicase family. DnaB subfamily.</text>
</comment>
<evidence type="ECO:0000256" key="10">
    <source>
        <dbReference type="ARBA" id="ARBA00044932"/>
    </source>
</evidence>
<dbReference type="InterPro" id="IPR007692">
    <property type="entry name" value="DNA_helicase_DnaB"/>
</dbReference>
<evidence type="ECO:0000256" key="5">
    <source>
        <dbReference type="ARBA" id="ARBA00022801"/>
    </source>
</evidence>
<evidence type="ECO:0000256" key="2">
    <source>
        <dbReference type="ARBA" id="ARBA00022515"/>
    </source>
</evidence>
<comment type="function">
    <text evidence="10 13">The main replicative DNA helicase, it participates in initiation and elongation during chromosome replication. Travels ahead of the DNA replisome, separating dsDNA into templates for DNA synthesis. A processive ATP-dependent 5'-3' DNA helicase it has DNA-dependent ATPase activity.</text>
</comment>
<dbReference type="PANTHER" id="PTHR30153">
    <property type="entry name" value="REPLICATIVE DNA HELICASE DNAB"/>
    <property type="match status" value="1"/>
</dbReference>
<dbReference type="EC" id="5.6.2.3" evidence="12 13"/>
<feature type="region of interest" description="Disordered" evidence="14">
    <location>
        <begin position="460"/>
        <end position="482"/>
    </location>
</feature>
<dbReference type="InterPro" id="IPR016136">
    <property type="entry name" value="DNA_helicase_N/primase_C"/>
</dbReference>
<keyword evidence="3 13" id="KW-0235">DNA replication</keyword>
<evidence type="ECO:0000256" key="8">
    <source>
        <dbReference type="ARBA" id="ARBA00023125"/>
    </source>
</evidence>
<dbReference type="GO" id="GO:0005829">
    <property type="term" value="C:cytosol"/>
    <property type="evidence" value="ECO:0007669"/>
    <property type="project" value="TreeGrafter"/>
</dbReference>
<dbReference type="InterPro" id="IPR007694">
    <property type="entry name" value="DNA_helicase_DnaB-like_C"/>
</dbReference>
<feature type="domain" description="SF4 helicase" evidence="15">
    <location>
        <begin position="194"/>
        <end position="463"/>
    </location>
</feature>
<keyword evidence="6 13" id="KW-0347">Helicase</keyword>
<dbReference type="EMBL" id="CP036274">
    <property type="protein sequence ID" value="QDU29902.1"/>
    <property type="molecule type" value="Genomic_DNA"/>
</dbReference>
<dbReference type="PANTHER" id="PTHR30153:SF2">
    <property type="entry name" value="REPLICATIVE DNA HELICASE"/>
    <property type="match status" value="1"/>
</dbReference>
<dbReference type="FunFam" id="1.10.860.10:FF:000001">
    <property type="entry name" value="Replicative DNA helicase"/>
    <property type="match status" value="1"/>
</dbReference>
<keyword evidence="7 13" id="KW-0067">ATP-binding</keyword>
<gene>
    <name evidence="16" type="primary">dnaB</name>
    <name evidence="16" type="ORF">ETAA8_50190</name>
</gene>
<evidence type="ECO:0000256" key="4">
    <source>
        <dbReference type="ARBA" id="ARBA00022741"/>
    </source>
</evidence>
<dbReference type="GO" id="GO:0016887">
    <property type="term" value="F:ATP hydrolysis activity"/>
    <property type="evidence" value="ECO:0007669"/>
    <property type="project" value="RHEA"/>
</dbReference>
<dbReference type="CDD" id="cd00984">
    <property type="entry name" value="DnaB_C"/>
    <property type="match status" value="1"/>
</dbReference>
<evidence type="ECO:0000256" key="3">
    <source>
        <dbReference type="ARBA" id="ARBA00022705"/>
    </source>
</evidence>
<organism evidence="16 17">
    <name type="scientific">Anatilimnocola aggregata</name>
    <dbReference type="NCBI Taxonomy" id="2528021"/>
    <lineage>
        <taxon>Bacteria</taxon>
        <taxon>Pseudomonadati</taxon>
        <taxon>Planctomycetota</taxon>
        <taxon>Planctomycetia</taxon>
        <taxon>Pirellulales</taxon>
        <taxon>Pirellulaceae</taxon>
        <taxon>Anatilimnocola</taxon>
    </lineage>
</organism>
<dbReference type="Gene3D" id="3.40.50.300">
    <property type="entry name" value="P-loop containing nucleotide triphosphate hydrolases"/>
    <property type="match status" value="1"/>
</dbReference>
<dbReference type="GO" id="GO:0043139">
    <property type="term" value="F:5'-3' DNA helicase activity"/>
    <property type="evidence" value="ECO:0007669"/>
    <property type="project" value="UniProtKB-EC"/>
</dbReference>
<feature type="compositionally biased region" description="Basic and acidic residues" evidence="14">
    <location>
        <begin position="1"/>
        <end position="17"/>
    </location>
</feature>
<evidence type="ECO:0000256" key="14">
    <source>
        <dbReference type="SAM" id="MobiDB-lite"/>
    </source>
</evidence>
<evidence type="ECO:0000256" key="11">
    <source>
        <dbReference type="ARBA" id="ARBA00048954"/>
    </source>
</evidence>
<sequence length="482" mass="53753">MSSVQRTDKPRQKKETQGELLQRQPPFDLQAEIGVLGSIVLLPDVLDDVIMIIRPSDFYDDAHVKLFEHMCSLHESNKKIDPTLLVDRLKTAGDYDAIGGSAYLSKIINAVPNAAHATYYADIVREKATYRSLITASTEILREAYDESQEAAHLLGQAEQKIFSILDNRSDNAVRPIKDILHDAMDRLEAVMMGTHSAGGGDYGFRELDSKTGGVHNGELVILAARPSMGKTAFAMNVAENVSLGQNVPTLFVSLEMSSIELADRLLCSVARVNGYRLRNGTVSQEDRLRLVEKAAEVAKAPLFVDDSPGRTVSEIAAAARRIKRRHGSLGLVVIDYLQLIEPDNAKDPRQEQVAKIARRLKGLARELKVPVMCLAQLNRQTEMGKDNIPRLSHLRESGAIEQDADVVMFVHREEYYLRGEERDRLAGQAQIIIAKQRNGPVGDVNLEWHKEFTRFQDPTPERLREFDTYNDASADDPQAGF</sequence>
<keyword evidence="17" id="KW-1185">Reference proteome</keyword>
<dbReference type="InterPro" id="IPR007693">
    <property type="entry name" value="DNA_helicase_DnaB-like_N"/>
</dbReference>
<dbReference type="InterPro" id="IPR027417">
    <property type="entry name" value="P-loop_NTPase"/>
</dbReference>
<reference evidence="16 17" key="1">
    <citation type="submission" date="2019-02" db="EMBL/GenBank/DDBJ databases">
        <title>Deep-cultivation of Planctomycetes and their phenomic and genomic characterization uncovers novel biology.</title>
        <authorList>
            <person name="Wiegand S."/>
            <person name="Jogler M."/>
            <person name="Boedeker C."/>
            <person name="Pinto D."/>
            <person name="Vollmers J."/>
            <person name="Rivas-Marin E."/>
            <person name="Kohn T."/>
            <person name="Peeters S.H."/>
            <person name="Heuer A."/>
            <person name="Rast P."/>
            <person name="Oberbeckmann S."/>
            <person name="Bunk B."/>
            <person name="Jeske O."/>
            <person name="Meyerdierks A."/>
            <person name="Storesund J.E."/>
            <person name="Kallscheuer N."/>
            <person name="Luecker S."/>
            <person name="Lage O.M."/>
            <person name="Pohl T."/>
            <person name="Merkel B.J."/>
            <person name="Hornburger P."/>
            <person name="Mueller R.-W."/>
            <person name="Bruemmer F."/>
            <person name="Labrenz M."/>
            <person name="Spormann A.M."/>
            <person name="Op den Camp H."/>
            <person name="Overmann J."/>
            <person name="Amann R."/>
            <person name="Jetten M.S.M."/>
            <person name="Mascher T."/>
            <person name="Medema M.H."/>
            <person name="Devos D.P."/>
            <person name="Kaster A.-K."/>
            <person name="Ovreas L."/>
            <person name="Rohde M."/>
            <person name="Galperin M.Y."/>
            <person name="Jogler C."/>
        </authorList>
    </citation>
    <scope>NUCLEOTIDE SEQUENCE [LARGE SCALE GENOMIC DNA]</scope>
    <source>
        <strain evidence="16 17">ETA_A8</strain>
    </source>
</reference>
<dbReference type="GO" id="GO:0003677">
    <property type="term" value="F:DNA binding"/>
    <property type="evidence" value="ECO:0007669"/>
    <property type="project" value="UniProtKB-UniRule"/>
</dbReference>
<evidence type="ECO:0000256" key="12">
    <source>
        <dbReference type="NCBIfam" id="TIGR00665"/>
    </source>
</evidence>
<keyword evidence="2 13" id="KW-0639">Primosome</keyword>
<dbReference type="InterPro" id="IPR036185">
    <property type="entry name" value="DNA_heli_DnaB-like_N_sf"/>
</dbReference>
<comment type="catalytic activity">
    <reaction evidence="11 13">
        <text>ATP + H2O = ADP + phosphate + H(+)</text>
        <dbReference type="Rhea" id="RHEA:13065"/>
        <dbReference type="ChEBI" id="CHEBI:15377"/>
        <dbReference type="ChEBI" id="CHEBI:15378"/>
        <dbReference type="ChEBI" id="CHEBI:30616"/>
        <dbReference type="ChEBI" id="CHEBI:43474"/>
        <dbReference type="ChEBI" id="CHEBI:456216"/>
        <dbReference type="EC" id="5.6.2.3"/>
    </reaction>
</comment>
<dbReference type="NCBIfam" id="TIGR00665">
    <property type="entry name" value="DnaB"/>
    <property type="match status" value="1"/>
</dbReference>
<evidence type="ECO:0000256" key="6">
    <source>
        <dbReference type="ARBA" id="ARBA00022806"/>
    </source>
</evidence>
<feature type="region of interest" description="Disordered" evidence="14">
    <location>
        <begin position="1"/>
        <end position="22"/>
    </location>
</feature>
<dbReference type="OrthoDB" id="9773982at2"/>
<name>A0A517YI61_9BACT</name>
<dbReference type="SUPFAM" id="SSF52540">
    <property type="entry name" value="P-loop containing nucleoside triphosphate hydrolases"/>
    <property type="match status" value="1"/>
</dbReference>
<dbReference type="Gene3D" id="1.10.860.10">
    <property type="entry name" value="DNAb Helicase, Chain A"/>
    <property type="match status" value="1"/>
</dbReference>
<proteinExistence type="inferred from homology"/>
<evidence type="ECO:0000256" key="7">
    <source>
        <dbReference type="ARBA" id="ARBA00022840"/>
    </source>
</evidence>
<keyword evidence="4 13" id="KW-0547">Nucleotide-binding</keyword>
<protein>
    <recommendedName>
        <fullName evidence="12 13">Replicative DNA helicase</fullName>
        <ecNumber evidence="12 13">5.6.2.3</ecNumber>
    </recommendedName>
</protein>
<evidence type="ECO:0000313" key="16">
    <source>
        <dbReference type="EMBL" id="QDU29902.1"/>
    </source>
</evidence>
<evidence type="ECO:0000256" key="13">
    <source>
        <dbReference type="RuleBase" id="RU362085"/>
    </source>
</evidence>
<evidence type="ECO:0000259" key="15">
    <source>
        <dbReference type="PROSITE" id="PS51199"/>
    </source>
</evidence>
<dbReference type="Proteomes" id="UP000315017">
    <property type="component" value="Chromosome"/>
</dbReference>
<dbReference type="Pfam" id="PF00772">
    <property type="entry name" value="DnaB"/>
    <property type="match status" value="1"/>
</dbReference>
<dbReference type="KEGG" id="aagg:ETAA8_50190"/>
<evidence type="ECO:0000256" key="9">
    <source>
        <dbReference type="ARBA" id="ARBA00023235"/>
    </source>
</evidence>
<dbReference type="GO" id="GO:0006269">
    <property type="term" value="P:DNA replication, synthesis of primer"/>
    <property type="evidence" value="ECO:0007669"/>
    <property type="project" value="UniProtKB-UniRule"/>
</dbReference>
<accession>A0A517YI61</accession>
<dbReference type="GO" id="GO:0005524">
    <property type="term" value="F:ATP binding"/>
    <property type="evidence" value="ECO:0007669"/>
    <property type="project" value="UniProtKB-UniRule"/>
</dbReference>